<evidence type="ECO:0000256" key="2">
    <source>
        <dbReference type="ARBA" id="ARBA00022723"/>
    </source>
</evidence>
<dbReference type="PANTHER" id="PTHR32308">
    <property type="entry name" value="LYASE BETA SUBUNIT, PUTATIVE (AFU_ORTHOLOGUE AFUA_4G13030)-RELATED"/>
    <property type="match status" value="1"/>
</dbReference>
<gene>
    <name evidence="5" type="ORF">FHU28_003151</name>
</gene>
<comment type="caution">
    <text evidence="5">The sequence shown here is derived from an EMBL/GenBank/DDBJ whole genome shotgun (WGS) entry which is preliminary data.</text>
</comment>
<reference evidence="5 6" key="1">
    <citation type="submission" date="2020-08" db="EMBL/GenBank/DDBJ databases">
        <title>Sequencing the genomes of 1000 actinobacteria strains.</title>
        <authorList>
            <person name="Klenk H.-P."/>
        </authorList>
    </citation>
    <scope>NUCLEOTIDE SEQUENCE [LARGE SCALE GENOMIC DNA]</scope>
    <source>
        <strain evidence="5 6">DSM 43036</strain>
    </source>
</reference>
<evidence type="ECO:0000313" key="6">
    <source>
        <dbReference type="Proteomes" id="UP000618986"/>
    </source>
</evidence>
<accession>A0ABR6MD54</accession>
<dbReference type="EMBL" id="JACHJC010000001">
    <property type="protein sequence ID" value="MBB5113312.1"/>
    <property type="molecule type" value="Genomic_DNA"/>
</dbReference>
<sequence length="161" mass="17366">METTGYADDGRSLAVDKRDRARQHDDERLDDPGHLGDELLEIADELIDWTHVWSSPSCDVSASCGGAAVLVVEGVKKGAQAALTVRPRLGFGGKLCVHPRQIAPADEALRPTATERAWARRVIESTFSAEAVVLVDGRMVDRPVIARARRILDLPSEGAGS</sequence>
<evidence type="ECO:0000256" key="4">
    <source>
        <dbReference type="SAM" id="MobiDB-lite"/>
    </source>
</evidence>
<feature type="region of interest" description="Disordered" evidence="4">
    <location>
        <begin position="1"/>
        <end position="33"/>
    </location>
</feature>
<feature type="compositionally biased region" description="Basic and acidic residues" evidence="4">
    <location>
        <begin position="8"/>
        <end position="33"/>
    </location>
</feature>
<comment type="cofactor">
    <cofactor evidence="1">
        <name>Mg(2+)</name>
        <dbReference type="ChEBI" id="CHEBI:18420"/>
    </cofactor>
</comment>
<proteinExistence type="predicted"/>
<dbReference type="Proteomes" id="UP000618986">
    <property type="component" value="Unassembled WGS sequence"/>
</dbReference>
<dbReference type="RefSeq" id="WP_184690095.1">
    <property type="nucleotide sequence ID" value="NZ_JACHJC010000001.1"/>
</dbReference>
<protein>
    <recommendedName>
        <fullName evidence="7">Transposase</fullName>
    </recommendedName>
</protein>
<dbReference type="Gene3D" id="3.20.20.60">
    <property type="entry name" value="Phosphoenolpyruvate-binding domains"/>
    <property type="match status" value="1"/>
</dbReference>
<dbReference type="PANTHER" id="PTHR32308:SF10">
    <property type="entry name" value="CITRATE LYASE SUBUNIT BETA"/>
    <property type="match status" value="1"/>
</dbReference>
<keyword evidence="2" id="KW-0479">Metal-binding</keyword>
<evidence type="ECO:0000313" key="5">
    <source>
        <dbReference type="EMBL" id="MBB5113312.1"/>
    </source>
</evidence>
<evidence type="ECO:0008006" key="7">
    <source>
        <dbReference type="Google" id="ProtNLM"/>
    </source>
</evidence>
<organism evidence="5 6">
    <name type="scientific">Micromonospora echinospora</name>
    <name type="common">Micromonospora purpurea</name>
    <dbReference type="NCBI Taxonomy" id="1877"/>
    <lineage>
        <taxon>Bacteria</taxon>
        <taxon>Bacillati</taxon>
        <taxon>Actinomycetota</taxon>
        <taxon>Actinomycetes</taxon>
        <taxon>Micromonosporales</taxon>
        <taxon>Micromonosporaceae</taxon>
        <taxon>Micromonospora</taxon>
    </lineage>
</organism>
<keyword evidence="6" id="KW-1185">Reference proteome</keyword>
<name>A0ABR6MD54_MICEC</name>
<evidence type="ECO:0000256" key="1">
    <source>
        <dbReference type="ARBA" id="ARBA00001946"/>
    </source>
</evidence>
<evidence type="ECO:0000256" key="3">
    <source>
        <dbReference type="ARBA" id="ARBA00022842"/>
    </source>
</evidence>
<keyword evidence="3" id="KW-0460">Magnesium</keyword>
<dbReference type="InterPro" id="IPR040442">
    <property type="entry name" value="Pyrv_kinase-like_dom_sf"/>
</dbReference>
<dbReference type="GeneID" id="300293717"/>